<evidence type="ECO:0000256" key="1">
    <source>
        <dbReference type="SAM" id="Phobius"/>
    </source>
</evidence>
<sequence length="242" mass="26759">MSKPSDKSRLSDLPIPARIALTLFAALIVSGMAVSGILVNLSLREDWVVTVPRIERIQAKYAWSPIKGAALTSMREYLVDQEEVDAITKWCDQGGQRTGFYENVYPVLERRCLRCHGGETVMGNVSMTTWGDVANLSTIRGMPARKLALQTHNHVLGIGLLALMAGIMISFTGYSTGTRVILVAIPFLAMAADIGSWWLCRMNPDFSWVIWIAGFAMVASLSALPLLAVWDMWRPRPSKSME</sequence>
<dbReference type="Proteomes" id="UP000233256">
    <property type="component" value="Unassembled WGS sequence"/>
</dbReference>
<proteinExistence type="predicted"/>
<protein>
    <recommendedName>
        <fullName evidence="4">Elongation factor-1 alpha</fullName>
    </recommendedName>
</protein>
<evidence type="ECO:0000313" key="2">
    <source>
        <dbReference type="EMBL" id="PKK89459.1"/>
    </source>
</evidence>
<feature type="transmembrane region" description="Helical" evidence="1">
    <location>
        <begin position="20"/>
        <end position="43"/>
    </location>
</feature>
<evidence type="ECO:0008006" key="4">
    <source>
        <dbReference type="Google" id="ProtNLM"/>
    </source>
</evidence>
<feature type="transmembrane region" description="Helical" evidence="1">
    <location>
        <begin position="206"/>
        <end position="230"/>
    </location>
</feature>
<keyword evidence="1" id="KW-0812">Transmembrane</keyword>
<accession>A0A2N1PM97</accession>
<dbReference type="EMBL" id="PGXC01000017">
    <property type="protein sequence ID" value="PKK89459.1"/>
    <property type="molecule type" value="Genomic_DNA"/>
</dbReference>
<comment type="caution">
    <text evidence="2">The sequence shown here is derived from an EMBL/GenBank/DDBJ whole genome shotgun (WGS) entry which is preliminary data.</text>
</comment>
<dbReference type="AlphaFoldDB" id="A0A2N1PM97"/>
<gene>
    <name evidence="2" type="ORF">CVV64_14360</name>
</gene>
<keyword evidence="1" id="KW-1133">Transmembrane helix</keyword>
<evidence type="ECO:0000313" key="3">
    <source>
        <dbReference type="Proteomes" id="UP000233256"/>
    </source>
</evidence>
<organism evidence="2 3">
    <name type="scientific">Candidatus Wallbacteria bacterium HGW-Wallbacteria-1</name>
    <dbReference type="NCBI Taxonomy" id="2013854"/>
    <lineage>
        <taxon>Bacteria</taxon>
        <taxon>Candidatus Walliibacteriota</taxon>
    </lineage>
</organism>
<reference evidence="2 3" key="1">
    <citation type="journal article" date="2017" name="ISME J.">
        <title>Potential for microbial H2 and metal transformations associated with novel bacteria and archaea in deep terrestrial subsurface sediments.</title>
        <authorList>
            <person name="Hernsdorf A.W."/>
            <person name="Amano Y."/>
            <person name="Miyakawa K."/>
            <person name="Ise K."/>
            <person name="Suzuki Y."/>
            <person name="Anantharaman K."/>
            <person name="Probst A."/>
            <person name="Burstein D."/>
            <person name="Thomas B.C."/>
            <person name="Banfield J.F."/>
        </authorList>
    </citation>
    <scope>NUCLEOTIDE SEQUENCE [LARGE SCALE GENOMIC DNA]</scope>
    <source>
        <strain evidence="2">HGW-Wallbacteria-1</strain>
    </source>
</reference>
<keyword evidence="1" id="KW-0472">Membrane</keyword>
<name>A0A2N1PM97_9BACT</name>
<feature type="transmembrane region" description="Helical" evidence="1">
    <location>
        <begin position="180"/>
        <end position="199"/>
    </location>
</feature>
<feature type="transmembrane region" description="Helical" evidence="1">
    <location>
        <begin position="155"/>
        <end position="174"/>
    </location>
</feature>